<feature type="domain" description="S1 motif" evidence="4">
    <location>
        <begin position="61"/>
        <end position="130"/>
    </location>
</feature>
<protein>
    <submittedName>
        <fullName evidence="5">30S ribosomal protein S1</fullName>
    </submittedName>
</protein>
<evidence type="ECO:0000313" key="5">
    <source>
        <dbReference type="EMBL" id="EJW93477.1"/>
    </source>
</evidence>
<dbReference type="GO" id="GO:0003729">
    <property type="term" value="F:mRNA binding"/>
    <property type="evidence" value="ECO:0007669"/>
    <property type="project" value="TreeGrafter"/>
</dbReference>
<dbReference type="PANTHER" id="PTHR10724:SF7">
    <property type="entry name" value="SMALL RIBOSOMAL SUBUNIT PROTEIN BS1C"/>
    <property type="match status" value="1"/>
</dbReference>
<dbReference type="PANTHER" id="PTHR10724">
    <property type="entry name" value="30S RIBOSOMAL PROTEIN S1"/>
    <property type="match status" value="1"/>
</dbReference>
<dbReference type="SMART" id="SM00316">
    <property type="entry name" value="S1"/>
    <property type="match status" value="1"/>
</dbReference>
<dbReference type="SUPFAM" id="SSF50249">
    <property type="entry name" value="Nucleic acid-binding proteins"/>
    <property type="match status" value="2"/>
</dbReference>
<dbReference type="GO" id="GO:1990904">
    <property type="term" value="C:ribonucleoprotein complex"/>
    <property type="evidence" value="ECO:0007669"/>
    <property type="project" value="UniProtKB-KW"/>
</dbReference>
<dbReference type="Gene3D" id="2.40.50.140">
    <property type="entry name" value="Nucleic acid-binding proteins"/>
    <property type="match status" value="2"/>
</dbReference>
<organism evidence="5">
    <name type="scientific">gut metagenome</name>
    <dbReference type="NCBI Taxonomy" id="749906"/>
    <lineage>
        <taxon>unclassified sequences</taxon>
        <taxon>metagenomes</taxon>
        <taxon>organismal metagenomes</taxon>
    </lineage>
</organism>
<accession>J9FV74</accession>
<dbReference type="PROSITE" id="PS50126">
    <property type="entry name" value="S1"/>
    <property type="match status" value="2"/>
</dbReference>
<feature type="non-terminal residue" evidence="5">
    <location>
        <position position="137"/>
    </location>
</feature>
<keyword evidence="2 5" id="KW-0689">Ribosomal protein</keyword>
<feature type="domain" description="S1 motif" evidence="4">
    <location>
        <begin position="1"/>
        <end position="44"/>
    </location>
</feature>
<comment type="similarity">
    <text evidence="1">Belongs to the bacterial ribosomal protein bS1 family.</text>
</comment>
<gene>
    <name evidence="5" type="ORF">EVA_18416</name>
</gene>
<sequence>MVHVSELSWGCIHNPAEVVSVGDEIEVYVINFDREKRKISLGYKDPNANPWEMFMNQYSVDSVAKVTVVKLMPFGAFAEVLPGVDGLIHISQIANRRIGKPEDVLTVGDVVDAKITAIDEDKHKISLSIRALAEPEP</sequence>
<proteinExistence type="inferred from homology"/>
<reference evidence="5" key="1">
    <citation type="journal article" date="2012" name="PLoS ONE">
        <title>Gene sets for utilization of primary and secondary nutrition supplies in the distal gut of endangered iberian lynx.</title>
        <authorList>
            <person name="Alcaide M."/>
            <person name="Messina E."/>
            <person name="Richter M."/>
            <person name="Bargiela R."/>
            <person name="Peplies J."/>
            <person name="Huws S.A."/>
            <person name="Newbold C.J."/>
            <person name="Golyshin P.N."/>
            <person name="Simon M.A."/>
            <person name="Lopez G."/>
            <person name="Yakimov M.M."/>
            <person name="Ferrer M."/>
        </authorList>
    </citation>
    <scope>NUCLEOTIDE SEQUENCE</scope>
</reference>
<dbReference type="GO" id="GO:0005840">
    <property type="term" value="C:ribosome"/>
    <property type="evidence" value="ECO:0007669"/>
    <property type="project" value="UniProtKB-KW"/>
</dbReference>
<evidence type="ECO:0000256" key="3">
    <source>
        <dbReference type="ARBA" id="ARBA00023274"/>
    </source>
</evidence>
<name>J9FV74_9ZZZZ</name>
<dbReference type="AlphaFoldDB" id="J9FV74"/>
<dbReference type="GO" id="GO:0006412">
    <property type="term" value="P:translation"/>
    <property type="evidence" value="ECO:0007669"/>
    <property type="project" value="TreeGrafter"/>
</dbReference>
<dbReference type="InterPro" id="IPR003029">
    <property type="entry name" value="S1_domain"/>
</dbReference>
<evidence type="ECO:0000259" key="4">
    <source>
        <dbReference type="PROSITE" id="PS50126"/>
    </source>
</evidence>
<evidence type="ECO:0000256" key="1">
    <source>
        <dbReference type="ARBA" id="ARBA00006767"/>
    </source>
</evidence>
<dbReference type="InterPro" id="IPR050437">
    <property type="entry name" value="Ribos_protein_bS1-like"/>
</dbReference>
<dbReference type="InterPro" id="IPR012340">
    <property type="entry name" value="NA-bd_OB-fold"/>
</dbReference>
<evidence type="ECO:0000256" key="2">
    <source>
        <dbReference type="ARBA" id="ARBA00022980"/>
    </source>
</evidence>
<dbReference type="Pfam" id="PF00575">
    <property type="entry name" value="S1"/>
    <property type="match status" value="2"/>
</dbReference>
<comment type="caution">
    <text evidence="5">The sequence shown here is derived from an EMBL/GenBank/DDBJ whole genome shotgun (WGS) entry which is preliminary data.</text>
</comment>
<keyword evidence="3" id="KW-0687">Ribonucleoprotein</keyword>
<dbReference type="EMBL" id="AMCI01006951">
    <property type="protein sequence ID" value="EJW93477.1"/>
    <property type="molecule type" value="Genomic_DNA"/>
</dbReference>
<dbReference type="GO" id="GO:0003735">
    <property type="term" value="F:structural constituent of ribosome"/>
    <property type="evidence" value="ECO:0007669"/>
    <property type="project" value="TreeGrafter"/>
</dbReference>